<dbReference type="InterPro" id="IPR004017">
    <property type="entry name" value="Cys_rich_dom"/>
</dbReference>
<name>A0A160VC16_9ZZZZ</name>
<evidence type="ECO:0000259" key="2">
    <source>
        <dbReference type="Pfam" id="PF02754"/>
    </source>
</evidence>
<reference evidence="3" key="1">
    <citation type="submission" date="2015-10" db="EMBL/GenBank/DDBJ databases">
        <authorList>
            <person name="Gilbert D.G."/>
        </authorList>
    </citation>
    <scope>NUCLEOTIDE SEQUENCE</scope>
</reference>
<feature type="domain" description="Cysteine-rich" evidence="2">
    <location>
        <begin position="3"/>
        <end position="84"/>
    </location>
</feature>
<evidence type="ECO:0000313" key="3">
    <source>
        <dbReference type="EMBL" id="CUV03608.1"/>
    </source>
</evidence>
<feature type="domain" description="Cysteine-rich" evidence="2">
    <location>
        <begin position="148"/>
        <end position="237"/>
    </location>
</feature>
<keyword evidence="1" id="KW-0560">Oxidoreductase</keyword>
<dbReference type="Gene3D" id="3.40.50.11810">
    <property type="match status" value="1"/>
</dbReference>
<dbReference type="Gene3D" id="1.20.1050.140">
    <property type="match status" value="1"/>
</dbReference>
<dbReference type="EMBL" id="FAXA01000446">
    <property type="protein sequence ID" value="CUV03608.1"/>
    <property type="molecule type" value="Genomic_DNA"/>
</dbReference>
<evidence type="ECO:0000256" key="1">
    <source>
        <dbReference type="ARBA" id="ARBA00023002"/>
    </source>
</evidence>
<proteinExistence type="predicted"/>
<dbReference type="Pfam" id="PF02754">
    <property type="entry name" value="CCG"/>
    <property type="match status" value="2"/>
</dbReference>
<dbReference type="InterPro" id="IPR051278">
    <property type="entry name" value="HdrB/HdrD_reductase"/>
</dbReference>
<dbReference type="AlphaFoldDB" id="A0A160VC16"/>
<dbReference type="PANTHER" id="PTHR42947:SF1">
    <property type="entry name" value="COB--COM HETERODISULFIDE REDUCTASE SUBUNIT B 1"/>
    <property type="match status" value="1"/>
</dbReference>
<gene>
    <name evidence="3" type="ORF">MGWOODY_Clf1385</name>
</gene>
<dbReference type="PANTHER" id="PTHR42947">
    <property type="entry name" value="COB--COM HETERODISULFIDE REDUCTASE SUBUNIT B 1"/>
    <property type="match status" value="1"/>
</dbReference>
<protein>
    <submittedName>
        <fullName evidence="3">Succinate dehydrogenase cytochrome b subunit</fullName>
    </submittedName>
</protein>
<accession>A0A160VC16</accession>
<organism evidence="3">
    <name type="scientific">hydrothermal vent metagenome</name>
    <dbReference type="NCBI Taxonomy" id="652676"/>
    <lineage>
        <taxon>unclassified sequences</taxon>
        <taxon>metagenomes</taxon>
        <taxon>ecological metagenomes</taxon>
    </lineage>
</organism>
<sequence>MKYAFFPGCVSRGGCPELYPATKLICEKLDIELQEMPAASCTGAGVLQEKNELLGDTLNARTFAMAEALDLPILTICSTCQGVMSQANYRLKNPEYLAKVNGFLAEEGLEYKGNARPKHLLWVLVEDVGLDKVLSLITRPLGGVRMAPFYGCYIVRPTDALEFEDHPDRETALEQIIETIGATVVDFEGKTRCCGFPILTINERNSMAMVAKHTLEAKDLGADAMITPCPLCHLNLDSFQPKAAAQAGRPIGLPILHMPQAIGLAMGISPHELGLRRHIVNTTPLELTLGIPER</sequence>
<dbReference type="GO" id="GO:0016491">
    <property type="term" value="F:oxidoreductase activity"/>
    <property type="evidence" value="ECO:0007669"/>
    <property type="project" value="UniProtKB-KW"/>
</dbReference>